<gene>
    <name evidence="1" type="ORF">RJT34_03208</name>
</gene>
<name>A0AAN9KLA8_CLITE</name>
<dbReference type="Proteomes" id="UP001359559">
    <property type="component" value="Unassembled WGS sequence"/>
</dbReference>
<dbReference type="Gene3D" id="1.25.40.10">
    <property type="entry name" value="Tetratricopeptide repeat domain"/>
    <property type="match status" value="1"/>
</dbReference>
<evidence type="ECO:0000313" key="1">
    <source>
        <dbReference type="EMBL" id="KAK7318506.1"/>
    </source>
</evidence>
<dbReference type="Pfam" id="PF08238">
    <property type="entry name" value="Sel1"/>
    <property type="match status" value="2"/>
</dbReference>
<dbReference type="InterPro" id="IPR006597">
    <property type="entry name" value="Sel1-like"/>
</dbReference>
<evidence type="ECO:0008006" key="3">
    <source>
        <dbReference type="Google" id="ProtNLM"/>
    </source>
</evidence>
<keyword evidence="2" id="KW-1185">Reference proteome</keyword>
<dbReference type="PANTHER" id="PTHR45500">
    <property type="entry name" value="OS02G0202600 PROTEIN"/>
    <property type="match status" value="1"/>
</dbReference>
<organism evidence="1 2">
    <name type="scientific">Clitoria ternatea</name>
    <name type="common">Butterfly pea</name>
    <dbReference type="NCBI Taxonomy" id="43366"/>
    <lineage>
        <taxon>Eukaryota</taxon>
        <taxon>Viridiplantae</taxon>
        <taxon>Streptophyta</taxon>
        <taxon>Embryophyta</taxon>
        <taxon>Tracheophyta</taxon>
        <taxon>Spermatophyta</taxon>
        <taxon>Magnoliopsida</taxon>
        <taxon>eudicotyledons</taxon>
        <taxon>Gunneridae</taxon>
        <taxon>Pentapetalae</taxon>
        <taxon>rosids</taxon>
        <taxon>fabids</taxon>
        <taxon>Fabales</taxon>
        <taxon>Fabaceae</taxon>
        <taxon>Papilionoideae</taxon>
        <taxon>50 kb inversion clade</taxon>
        <taxon>NPAAA clade</taxon>
        <taxon>indigoferoid/millettioid clade</taxon>
        <taxon>Phaseoleae</taxon>
        <taxon>Clitoria</taxon>
    </lineage>
</organism>
<dbReference type="AlphaFoldDB" id="A0AAN9KLA8"/>
<protein>
    <recommendedName>
        <fullName evidence="3">Binding protein</fullName>
    </recommendedName>
</protein>
<dbReference type="EMBL" id="JAYKXN010000001">
    <property type="protein sequence ID" value="KAK7318506.1"/>
    <property type="molecule type" value="Genomic_DNA"/>
</dbReference>
<dbReference type="SUPFAM" id="SSF81901">
    <property type="entry name" value="HCP-like"/>
    <property type="match status" value="1"/>
</dbReference>
<reference evidence="1 2" key="1">
    <citation type="submission" date="2024-01" db="EMBL/GenBank/DDBJ databases">
        <title>The genomes of 5 underutilized Papilionoideae crops provide insights into root nodulation and disease resistance.</title>
        <authorList>
            <person name="Yuan L."/>
        </authorList>
    </citation>
    <scope>NUCLEOTIDE SEQUENCE [LARGE SCALE GENOMIC DNA]</scope>
    <source>
        <strain evidence="1">LY-2023</strain>
        <tissue evidence="1">Leaf</tissue>
    </source>
</reference>
<evidence type="ECO:0000313" key="2">
    <source>
        <dbReference type="Proteomes" id="UP001359559"/>
    </source>
</evidence>
<accession>A0AAN9KLA8</accession>
<dbReference type="SMART" id="SM00671">
    <property type="entry name" value="SEL1"/>
    <property type="match status" value="2"/>
</dbReference>
<comment type="caution">
    <text evidence="1">The sequence shown here is derived from an EMBL/GenBank/DDBJ whole genome shotgun (WGS) entry which is preliminary data.</text>
</comment>
<proteinExistence type="predicted"/>
<dbReference type="PANTHER" id="PTHR45500:SF1">
    <property type="entry name" value="OS02G0202600 PROTEIN"/>
    <property type="match status" value="1"/>
</dbReference>
<dbReference type="InterPro" id="IPR011990">
    <property type="entry name" value="TPR-like_helical_dom_sf"/>
</dbReference>
<sequence length="276" mass="31111">MLPRALLFKFIQKPSTVSLFLFNQQRELHSRNKKALEFIAKGWNALKEVDRVIDYCELNDKRLIPLLRTAKENFELALEADNTNTHARYWLSRLHMKYHVPGANQAVGAALLVEAAEMGDPDAQYALGCHLRLENDYVQSDQQAFYYIEKAVDQLHPGALYLLGAVFLTGDCVKKDIDSALWCFHRASEKGHAGAAIAYGSLLLKGVEIPKSLLKFSLKRGTASQRRGRNIGSVPIDPVEMAREKFQIAAKAGCDLGFKWLARLEEEEKRVLTEGH</sequence>